<gene>
    <name evidence="7" type="ORF">JL102_13680</name>
</gene>
<organism evidence="7 8">
    <name type="scientific">Fulvivirga sediminis</name>
    <dbReference type="NCBI Taxonomy" id="2803949"/>
    <lineage>
        <taxon>Bacteria</taxon>
        <taxon>Pseudomonadati</taxon>
        <taxon>Bacteroidota</taxon>
        <taxon>Cytophagia</taxon>
        <taxon>Cytophagales</taxon>
        <taxon>Fulvivirgaceae</taxon>
        <taxon>Fulvivirga</taxon>
    </lineage>
</organism>
<dbReference type="InterPro" id="IPR026444">
    <property type="entry name" value="Secre_tail"/>
</dbReference>
<dbReference type="Proteomes" id="UP000659388">
    <property type="component" value="Unassembled WGS sequence"/>
</dbReference>
<dbReference type="Pfam" id="PF18962">
    <property type="entry name" value="Por_Secre_tail"/>
    <property type="match status" value="1"/>
</dbReference>
<evidence type="ECO:0000256" key="3">
    <source>
        <dbReference type="ARBA" id="ARBA00022801"/>
    </source>
</evidence>
<dbReference type="Gene3D" id="2.60.40.1180">
    <property type="entry name" value="Golgi alpha-mannosidase II"/>
    <property type="match status" value="1"/>
</dbReference>
<dbReference type="Gene3D" id="2.60.120.260">
    <property type="entry name" value="Galactose-binding domain-like"/>
    <property type="match status" value="1"/>
</dbReference>
<evidence type="ECO:0000259" key="6">
    <source>
        <dbReference type="SMART" id="SM00458"/>
    </source>
</evidence>
<dbReference type="CDD" id="cd02795">
    <property type="entry name" value="CBM6-CBM35-CBM36_like"/>
    <property type="match status" value="1"/>
</dbReference>
<feature type="signal peptide" evidence="5">
    <location>
        <begin position="1"/>
        <end position="24"/>
    </location>
</feature>
<keyword evidence="8" id="KW-1185">Reference proteome</keyword>
<accession>A0A937K1Y1</accession>
<dbReference type="CDD" id="cd00161">
    <property type="entry name" value="beta-trefoil_Ricin-like"/>
    <property type="match status" value="1"/>
</dbReference>
<dbReference type="Pfam" id="PF14200">
    <property type="entry name" value="RicinB_lectin_2"/>
    <property type="match status" value="1"/>
</dbReference>
<comment type="caution">
    <text evidence="7">The sequence shown here is derived from an EMBL/GenBank/DDBJ whole genome shotgun (WGS) entry which is preliminary data.</text>
</comment>
<dbReference type="PANTHER" id="PTHR11069">
    <property type="entry name" value="GLUCOSYLCERAMIDASE"/>
    <property type="match status" value="1"/>
</dbReference>
<dbReference type="InterPro" id="IPR013780">
    <property type="entry name" value="Glyco_hydro_b"/>
</dbReference>
<evidence type="ECO:0000313" key="7">
    <source>
        <dbReference type="EMBL" id="MBL3657192.1"/>
    </source>
</evidence>
<dbReference type="SUPFAM" id="SSF51445">
    <property type="entry name" value="(Trans)glycosidases"/>
    <property type="match status" value="1"/>
</dbReference>
<protein>
    <submittedName>
        <fullName evidence="7">RICIN domain-containing protein</fullName>
    </submittedName>
</protein>
<proteinExistence type="inferred from homology"/>
<dbReference type="InterPro" id="IPR000772">
    <property type="entry name" value="Ricin_B_lectin"/>
</dbReference>
<dbReference type="NCBIfam" id="TIGR04183">
    <property type="entry name" value="Por_Secre_tail"/>
    <property type="match status" value="1"/>
</dbReference>
<comment type="similarity">
    <text evidence="1 4">Belongs to the glycosyl hydrolase 30 family.</text>
</comment>
<dbReference type="EMBL" id="JAESIY010000007">
    <property type="protein sequence ID" value="MBL3657192.1"/>
    <property type="molecule type" value="Genomic_DNA"/>
</dbReference>
<evidence type="ECO:0000256" key="4">
    <source>
        <dbReference type="RuleBase" id="RU361188"/>
    </source>
</evidence>
<evidence type="ECO:0000256" key="1">
    <source>
        <dbReference type="ARBA" id="ARBA00005382"/>
    </source>
</evidence>
<keyword evidence="3 4" id="KW-0378">Hydrolase</keyword>
<feature type="domain" description="Ricin B lectin" evidence="6">
    <location>
        <begin position="567"/>
        <end position="705"/>
    </location>
</feature>
<evidence type="ECO:0000313" key="8">
    <source>
        <dbReference type="Proteomes" id="UP000659388"/>
    </source>
</evidence>
<evidence type="ECO:0000256" key="5">
    <source>
        <dbReference type="SAM" id="SignalP"/>
    </source>
</evidence>
<dbReference type="GO" id="GO:0006665">
    <property type="term" value="P:sphingolipid metabolic process"/>
    <property type="evidence" value="ECO:0007669"/>
    <property type="project" value="InterPro"/>
</dbReference>
<dbReference type="InterPro" id="IPR033453">
    <property type="entry name" value="Glyco_hydro_30_TIM-barrel"/>
</dbReference>
<dbReference type="Gene3D" id="3.20.20.80">
    <property type="entry name" value="Glycosidases"/>
    <property type="match status" value="1"/>
</dbReference>
<feature type="chain" id="PRO_5038025615" evidence="5">
    <location>
        <begin position="25"/>
        <end position="805"/>
    </location>
</feature>
<dbReference type="SMART" id="SM00458">
    <property type="entry name" value="RICIN"/>
    <property type="match status" value="1"/>
</dbReference>
<sequence>MIAKKALSRIIVALMLLIPLFSLAQTSNIYIGSTDQNIRGFGGMNFPRWISDLSTSQADKAFGTGAGQIGLSILRISVSPNRSDWALEVPTAQRARSHGAIVFGTPWSPPASMKTNGSTIKGQLRTDQYGAYANYLRDFANYMNTNGVPLFAVSVQNEPDFLPDYESCGWNPSQIRTFLDNNASVIPTRVMAPEVVHYNSSYMNTVAPSSQVDVIANHNYGGLPTRDPSGKEQWMTEHYTSSDRSANLWPDALLVGKEVHDFMVNGYSAYIWWYIRRSYGLLTEDGNVSKRGYVMSHFSKFVRPGFTRVRADATPTSGVSVSAYQDGNTLVFIAINQNSSSRNVTFNFSGNNVSNITKWETTASANVAQVNTYAGGGTFTNSLAGNSITTFRGTLGTSPGGSTSVWLEAECGEVGSLFQEQTGNSSSNNGYVSVESGNNSLSSAPGTTGRITYSFNVGESGSYTLWARVIAPNADDDSFWVQIDGGDWLNWNGIAPGATSWTWDDVSSYDLSSGNHTLTIGYREDGTLLDKLYITNTGQTPTGSGSPANNCGDDGGGSTGLVNNGIYEIEFQTDPGKVLDLRNGEDVNGAVLRPWERNGETAQQWIAIDAGNGNWRFVSKASASDRVIDLANGTTEIGTSIRLWENLTNSAQAWKVEPVSNGYYRVLSSLNTSRSWDVANCVMDGSVPLQLWDYYGTSCQLFKFNYISTSSARVSGAATLLAEEADTQQELMVYPNPSHSGEFNLVVKDMDNYDVTIFSTVGKVLFEQTGVKSDAGRLNTGLAEGVYILQVKGENGILTKKIQVN</sequence>
<dbReference type="InterPro" id="IPR035992">
    <property type="entry name" value="Ricin_B-like_lectins"/>
</dbReference>
<dbReference type="Gene3D" id="2.80.10.50">
    <property type="match status" value="2"/>
</dbReference>
<dbReference type="Pfam" id="PF02055">
    <property type="entry name" value="Glyco_hydro_30"/>
    <property type="match status" value="1"/>
</dbReference>
<dbReference type="AlphaFoldDB" id="A0A937K1Y1"/>
<dbReference type="InterPro" id="IPR001139">
    <property type="entry name" value="Glyco_hydro_30"/>
</dbReference>
<dbReference type="SUPFAM" id="SSF51011">
    <property type="entry name" value="Glycosyl hydrolase domain"/>
    <property type="match status" value="1"/>
</dbReference>
<dbReference type="GO" id="GO:0004348">
    <property type="term" value="F:glucosylceramidase activity"/>
    <property type="evidence" value="ECO:0007669"/>
    <property type="project" value="InterPro"/>
</dbReference>
<keyword evidence="2 5" id="KW-0732">Signal</keyword>
<dbReference type="GO" id="GO:0016020">
    <property type="term" value="C:membrane"/>
    <property type="evidence" value="ECO:0007669"/>
    <property type="project" value="GOC"/>
</dbReference>
<evidence type="ECO:0000256" key="2">
    <source>
        <dbReference type="ARBA" id="ARBA00022729"/>
    </source>
</evidence>
<dbReference type="SUPFAM" id="SSF50370">
    <property type="entry name" value="Ricin B-like lectins"/>
    <property type="match status" value="1"/>
</dbReference>
<name>A0A937K1Y1_9BACT</name>
<dbReference type="PROSITE" id="PS50231">
    <property type="entry name" value="RICIN_B_LECTIN"/>
    <property type="match status" value="1"/>
</dbReference>
<keyword evidence="4" id="KW-0326">Glycosidase</keyword>
<dbReference type="PANTHER" id="PTHR11069:SF38">
    <property type="entry name" value="GLUCURONOXYLANASE XYNC"/>
    <property type="match status" value="1"/>
</dbReference>
<reference evidence="7" key="1">
    <citation type="submission" date="2021-01" db="EMBL/GenBank/DDBJ databases">
        <title>Fulvivirga kasyanovii gen. nov., sp nov., a novel member of the phylum Bacteroidetes isolated from seawater in a mussel farm.</title>
        <authorList>
            <person name="Zhao L.-H."/>
            <person name="Wang Z.-J."/>
        </authorList>
    </citation>
    <scope>NUCLEOTIDE SEQUENCE</scope>
    <source>
        <strain evidence="7">2943</strain>
    </source>
</reference>
<dbReference type="InterPro" id="IPR017853">
    <property type="entry name" value="GH"/>
</dbReference>
<dbReference type="RefSeq" id="WP_202244982.1">
    <property type="nucleotide sequence ID" value="NZ_JAESIY010000007.1"/>
</dbReference>